<name>A0A1I8B0K1_MELHA</name>
<feature type="compositionally biased region" description="Polar residues" evidence="1">
    <location>
        <begin position="166"/>
        <end position="177"/>
    </location>
</feature>
<accession>A0A1I8B0K1</accession>
<feature type="region of interest" description="Disordered" evidence="1">
    <location>
        <begin position="1"/>
        <end position="26"/>
    </location>
</feature>
<evidence type="ECO:0000313" key="2">
    <source>
        <dbReference type="Proteomes" id="UP000095281"/>
    </source>
</evidence>
<dbReference type="AlphaFoldDB" id="A0A1I8B0K1"/>
<feature type="region of interest" description="Disordered" evidence="1">
    <location>
        <begin position="97"/>
        <end position="262"/>
    </location>
</feature>
<dbReference type="Proteomes" id="UP000095281">
    <property type="component" value="Unplaced"/>
</dbReference>
<feature type="compositionally biased region" description="Basic and acidic residues" evidence="1">
    <location>
        <begin position="1"/>
        <end position="18"/>
    </location>
</feature>
<keyword evidence="2" id="KW-1185">Reference proteome</keyword>
<sequence>MSSRGHSQDRALSQERETPFAGYGDRVGSGVAYAPAQWRGGELVTDPSMVTKSLKTRRFYYSPIGDGVVAADGVELKRLPPDLTPKVEVIQQRVVERAPPGKPGLRVSEKTWSTGGGESDSNLAYGSKQIGAASPIGDGQIQSKRPDLDPFSKLSDQLGPPHQRPDSAQSMPANTRNGAPKDQWMPPRDQQGLGGPRDGGTDGPVGRHGPGAGDGIFGPGVGGPYVAPSTRSTPGLGPATNGTGNFGPEFPTSGRSSGERNY</sequence>
<evidence type="ECO:0000256" key="1">
    <source>
        <dbReference type="SAM" id="MobiDB-lite"/>
    </source>
</evidence>
<protein>
    <submittedName>
        <fullName evidence="3">ZM domain-containing protein</fullName>
    </submittedName>
</protein>
<reference evidence="3" key="1">
    <citation type="submission" date="2016-11" db="UniProtKB">
        <authorList>
            <consortium name="WormBaseParasite"/>
        </authorList>
    </citation>
    <scope>IDENTIFICATION</scope>
</reference>
<dbReference type="WBParaSite" id="MhA1_Contig121.frz3.gene69">
    <property type="protein sequence ID" value="MhA1_Contig121.frz3.gene69"/>
    <property type="gene ID" value="MhA1_Contig121.frz3.gene69"/>
</dbReference>
<proteinExistence type="predicted"/>
<evidence type="ECO:0000313" key="3">
    <source>
        <dbReference type="WBParaSite" id="MhA1_Contig121.frz3.gene69"/>
    </source>
</evidence>
<feature type="compositionally biased region" description="Gly residues" evidence="1">
    <location>
        <begin position="192"/>
        <end position="223"/>
    </location>
</feature>
<organism evidence="2 3">
    <name type="scientific">Meloidogyne hapla</name>
    <name type="common">Root-knot nematode worm</name>
    <dbReference type="NCBI Taxonomy" id="6305"/>
    <lineage>
        <taxon>Eukaryota</taxon>
        <taxon>Metazoa</taxon>
        <taxon>Ecdysozoa</taxon>
        <taxon>Nematoda</taxon>
        <taxon>Chromadorea</taxon>
        <taxon>Rhabditida</taxon>
        <taxon>Tylenchina</taxon>
        <taxon>Tylenchomorpha</taxon>
        <taxon>Tylenchoidea</taxon>
        <taxon>Meloidogynidae</taxon>
        <taxon>Meloidogyninae</taxon>
        <taxon>Meloidogyne</taxon>
    </lineage>
</organism>